<dbReference type="AlphaFoldDB" id="A0A835XZ40"/>
<proteinExistence type="predicted"/>
<dbReference type="GO" id="GO:0016746">
    <property type="term" value="F:acyltransferase activity"/>
    <property type="evidence" value="ECO:0007669"/>
    <property type="project" value="InterPro"/>
</dbReference>
<feature type="compositionally biased region" description="Low complexity" evidence="1">
    <location>
        <begin position="458"/>
        <end position="474"/>
    </location>
</feature>
<dbReference type="SMART" id="SM00563">
    <property type="entry name" value="PlsC"/>
    <property type="match status" value="1"/>
</dbReference>
<gene>
    <name evidence="3" type="ORF">HYH03_008211</name>
</gene>
<dbReference type="SUPFAM" id="SSF53474">
    <property type="entry name" value="alpha/beta-Hydrolases"/>
    <property type="match status" value="1"/>
</dbReference>
<evidence type="ECO:0000256" key="1">
    <source>
        <dbReference type="SAM" id="MobiDB-lite"/>
    </source>
</evidence>
<dbReference type="InterPro" id="IPR029058">
    <property type="entry name" value="AB_hydrolase_fold"/>
</dbReference>
<accession>A0A835XZ40</accession>
<feature type="compositionally biased region" description="Low complexity" evidence="1">
    <location>
        <begin position="296"/>
        <end position="306"/>
    </location>
</feature>
<dbReference type="PANTHER" id="PTHR22753:SF48">
    <property type="entry name" value="PHOSPHOLIPID_GLYCEROL ACYLTRANSFERASE DOMAIN-CONTAINING PROTEIN"/>
    <property type="match status" value="1"/>
</dbReference>
<feature type="domain" description="Phospholipid/glycerol acyltransferase" evidence="2">
    <location>
        <begin position="565"/>
        <end position="680"/>
    </location>
</feature>
<dbReference type="Gene3D" id="3.40.50.1820">
    <property type="entry name" value="alpha/beta hydrolase"/>
    <property type="match status" value="2"/>
</dbReference>
<dbReference type="Proteomes" id="UP000612055">
    <property type="component" value="Unassembled WGS sequence"/>
</dbReference>
<organism evidence="3 4">
    <name type="scientific">Edaphochlamys debaryana</name>
    <dbReference type="NCBI Taxonomy" id="47281"/>
    <lineage>
        <taxon>Eukaryota</taxon>
        <taxon>Viridiplantae</taxon>
        <taxon>Chlorophyta</taxon>
        <taxon>core chlorophytes</taxon>
        <taxon>Chlorophyceae</taxon>
        <taxon>CS clade</taxon>
        <taxon>Chlamydomonadales</taxon>
        <taxon>Chlamydomonadales incertae sedis</taxon>
        <taxon>Edaphochlamys</taxon>
    </lineage>
</organism>
<protein>
    <recommendedName>
        <fullName evidence="2">Phospholipid/glycerol acyltransferase domain-containing protein</fullName>
    </recommendedName>
</protein>
<evidence type="ECO:0000259" key="2">
    <source>
        <dbReference type="SMART" id="SM00563"/>
    </source>
</evidence>
<dbReference type="PANTHER" id="PTHR22753">
    <property type="entry name" value="TRANSMEMBRANE PROTEIN 68"/>
    <property type="match status" value="1"/>
</dbReference>
<dbReference type="InterPro" id="IPR000073">
    <property type="entry name" value="AB_hydrolase_1"/>
</dbReference>
<dbReference type="InterPro" id="IPR002123">
    <property type="entry name" value="Plipid/glycerol_acylTrfase"/>
</dbReference>
<dbReference type="GO" id="GO:0016020">
    <property type="term" value="C:membrane"/>
    <property type="evidence" value="ECO:0007669"/>
    <property type="project" value="TreeGrafter"/>
</dbReference>
<dbReference type="EMBL" id="JAEHOE010000036">
    <property type="protein sequence ID" value="KAG2493697.1"/>
    <property type="molecule type" value="Genomic_DNA"/>
</dbReference>
<sequence>MDDALPAPPRPSSTAAPPSSTFKVQLLRPDGPPCPDAGASRLLVYLPGTDGTGQAIVPHIATLRSMGYDVWCLYMPRDDRSDWDQLTTQVTLLLRRLLATWQPRPGPAASAPTPPGPPRATLLAESFGCCLALRIAASGAGPGLVDRLVLLNSATAFNQSLLGASSLIAATNLLSLFPRDLYAAAQATLLPLLVDSGRVDPANQDLLRSMVLMEPPRSGASFGFGSASASPSASATGSAASAAASVDSYGNGNGNGNGAYGQGPSAAAATRAFGSTPAFAGRSGAGGSSPGGSGGSSPAVSAGSGADSEDSPGGTVLGLGSGLGAGPGGVGPVFYGPAAAANFRSNLLRAGDPGEEALRRVGCPVLLVASARDRLLPSILEGGRLERLLPRTRRILLPDSGHAAMLERGFDMVGLMRAAEALGAGPQAQPQAPAQASGAARAAAAAGISNAGNDLRAAAAGGPSSTAAAATSHAGSGGGGGAAAAEPKAGAAARGARRVASAAADGAGPKPAEGGAEGEEVVDGTTEAFDEWTTRMGPWRDLVSPRVLGFENLPPPGSPEFSRPMLFVGNHQRIGFYDTPLLVLELYVRGYRVRGLAHKGHWAGPFGKWFESFGTVKASPMAAFKLLKGREKVLLFPGGAKEVVKKRGLEYTLLWKESPDFVRLAARCGALIVPFAAVGADDAYEIMMDTDEVVSHPLLGPVMRGLLERLGPGLDPSESIFPVTRLPVVGLPTLIPIPNLQRLYFQFAPPVDPSALGTDIKDPEQVQALYDGIRGTVEQTMAELLEVRRADSESQIGPRLARSLSSVVPVLGAAAPPQQQQEP</sequence>
<dbReference type="Pfam" id="PF00561">
    <property type="entry name" value="Abhydrolase_1"/>
    <property type="match status" value="1"/>
</dbReference>
<feature type="compositionally biased region" description="Pro residues" evidence="1">
    <location>
        <begin position="1"/>
        <end position="11"/>
    </location>
</feature>
<name>A0A835XZ40_9CHLO</name>
<evidence type="ECO:0000313" key="4">
    <source>
        <dbReference type="Proteomes" id="UP000612055"/>
    </source>
</evidence>
<evidence type="ECO:0000313" key="3">
    <source>
        <dbReference type="EMBL" id="KAG2493697.1"/>
    </source>
</evidence>
<keyword evidence="4" id="KW-1185">Reference proteome</keyword>
<dbReference type="OrthoDB" id="44277at2759"/>
<feature type="region of interest" description="Disordered" evidence="1">
    <location>
        <begin position="458"/>
        <end position="523"/>
    </location>
</feature>
<feature type="compositionally biased region" description="Low complexity" evidence="1">
    <location>
        <begin position="483"/>
        <end position="514"/>
    </location>
</feature>
<feature type="region of interest" description="Disordered" evidence="1">
    <location>
        <begin position="1"/>
        <end position="20"/>
    </location>
</feature>
<dbReference type="CDD" id="cd07987">
    <property type="entry name" value="LPLAT_MGAT-like"/>
    <property type="match status" value="1"/>
</dbReference>
<reference evidence="3" key="1">
    <citation type="journal article" date="2020" name="bioRxiv">
        <title>Comparative genomics of Chlamydomonas.</title>
        <authorList>
            <person name="Craig R.J."/>
            <person name="Hasan A.R."/>
            <person name="Ness R.W."/>
            <person name="Keightley P.D."/>
        </authorList>
    </citation>
    <scope>NUCLEOTIDE SEQUENCE</scope>
    <source>
        <strain evidence="3">CCAP 11/70</strain>
    </source>
</reference>
<feature type="region of interest" description="Disordered" evidence="1">
    <location>
        <begin position="279"/>
        <end position="320"/>
    </location>
</feature>
<comment type="caution">
    <text evidence="3">The sequence shown here is derived from an EMBL/GenBank/DDBJ whole genome shotgun (WGS) entry which is preliminary data.</text>
</comment>
<feature type="compositionally biased region" description="Gly residues" evidence="1">
    <location>
        <begin position="283"/>
        <end position="295"/>
    </location>
</feature>